<protein>
    <submittedName>
        <fullName evidence="2">16026_t:CDS:1</fullName>
    </submittedName>
</protein>
<feature type="region of interest" description="Disordered" evidence="1">
    <location>
        <begin position="38"/>
        <end position="121"/>
    </location>
</feature>
<reference evidence="2" key="1">
    <citation type="submission" date="2021-06" db="EMBL/GenBank/DDBJ databases">
        <authorList>
            <person name="Kallberg Y."/>
            <person name="Tangrot J."/>
            <person name="Rosling A."/>
        </authorList>
    </citation>
    <scope>NUCLEOTIDE SEQUENCE</scope>
    <source>
        <strain evidence="2">FL966</strain>
    </source>
</reference>
<feature type="compositionally biased region" description="Low complexity" evidence="1">
    <location>
        <begin position="48"/>
        <end position="62"/>
    </location>
</feature>
<evidence type="ECO:0000313" key="2">
    <source>
        <dbReference type="EMBL" id="CAG8549778.1"/>
    </source>
</evidence>
<dbReference type="AlphaFoldDB" id="A0A9N9AYX8"/>
<evidence type="ECO:0000313" key="3">
    <source>
        <dbReference type="Proteomes" id="UP000789759"/>
    </source>
</evidence>
<accession>A0A9N9AYX8</accession>
<proteinExistence type="predicted"/>
<keyword evidence="3" id="KW-1185">Reference proteome</keyword>
<name>A0A9N9AYX8_9GLOM</name>
<organism evidence="2 3">
    <name type="scientific">Cetraspora pellucida</name>
    <dbReference type="NCBI Taxonomy" id="1433469"/>
    <lineage>
        <taxon>Eukaryota</taxon>
        <taxon>Fungi</taxon>
        <taxon>Fungi incertae sedis</taxon>
        <taxon>Mucoromycota</taxon>
        <taxon>Glomeromycotina</taxon>
        <taxon>Glomeromycetes</taxon>
        <taxon>Diversisporales</taxon>
        <taxon>Gigasporaceae</taxon>
        <taxon>Cetraspora</taxon>
    </lineage>
</organism>
<dbReference type="OrthoDB" id="2400707at2759"/>
<sequence>MKSREGGLKKEVNRLGKYIGERVDCLKDNVDELLAMRRYNHSKKSINSSSESSSSESSSYEETITIVERSEEHDSDYAPCKAPISQKKKIHKVNPGKVMRIKKKPGNKKAKPRRNPTQANETRVEITPLNLPIYRSDWICMEHGWGFKTTCNYANKRERSSRSCAILAINRPSDGSRDNNLEKIILTLSNELQRMRTEAEWKNDTASQAGSNRFSSTSHVSMGHYSEYTEEYETYWVEFTALFNNRRKKESRSPTQMYNILSIEIGLSASTLASFYRHQKSPRTTSMDKIIEWDPRTPSS</sequence>
<dbReference type="EMBL" id="CAJVQA010002519">
    <property type="protein sequence ID" value="CAG8549778.1"/>
    <property type="molecule type" value="Genomic_DNA"/>
</dbReference>
<dbReference type="Proteomes" id="UP000789759">
    <property type="component" value="Unassembled WGS sequence"/>
</dbReference>
<evidence type="ECO:0000256" key="1">
    <source>
        <dbReference type="SAM" id="MobiDB-lite"/>
    </source>
</evidence>
<gene>
    <name evidence="2" type="ORF">CPELLU_LOCUS4693</name>
</gene>
<feature type="compositionally biased region" description="Basic residues" evidence="1">
    <location>
        <begin position="86"/>
        <end position="114"/>
    </location>
</feature>
<comment type="caution">
    <text evidence="2">The sequence shown here is derived from an EMBL/GenBank/DDBJ whole genome shotgun (WGS) entry which is preliminary data.</text>
</comment>